<dbReference type="SUPFAM" id="SSF52540">
    <property type="entry name" value="P-loop containing nucleoside triphosphate hydrolases"/>
    <property type="match status" value="1"/>
</dbReference>
<name>A0AAN6MVD9_9PEZI</name>
<organism evidence="15 16">
    <name type="scientific">Diplogelasinospora grovesii</name>
    <dbReference type="NCBI Taxonomy" id="303347"/>
    <lineage>
        <taxon>Eukaryota</taxon>
        <taxon>Fungi</taxon>
        <taxon>Dikarya</taxon>
        <taxon>Ascomycota</taxon>
        <taxon>Pezizomycotina</taxon>
        <taxon>Sordariomycetes</taxon>
        <taxon>Sordariomycetidae</taxon>
        <taxon>Sordariales</taxon>
        <taxon>Diplogelasinosporaceae</taxon>
        <taxon>Diplogelasinospora</taxon>
    </lineage>
</organism>
<keyword evidence="8" id="KW-0694">RNA-binding</keyword>
<dbReference type="InterPro" id="IPR011545">
    <property type="entry name" value="DEAD/DEAH_box_helicase_dom"/>
</dbReference>
<feature type="domain" description="RNase III" evidence="11">
    <location>
        <begin position="1203"/>
        <end position="1388"/>
    </location>
</feature>
<proteinExistence type="inferred from homology"/>
<keyword evidence="1" id="KW-0930">Antiviral protein</keyword>
<dbReference type="PANTHER" id="PTHR14950">
    <property type="entry name" value="DICER-RELATED"/>
    <property type="match status" value="1"/>
</dbReference>
<evidence type="ECO:0000256" key="5">
    <source>
        <dbReference type="ARBA" id="ARBA00022806"/>
    </source>
</evidence>
<comment type="similarity">
    <text evidence="8">Belongs to the helicase family. Dicer subfamily.</text>
</comment>
<dbReference type="EMBL" id="MU854017">
    <property type="protein sequence ID" value="KAK3934201.1"/>
    <property type="molecule type" value="Genomic_DNA"/>
</dbReference>
<feature type="domain" description="Helicase ATP-binding" evidence="12">
    <location>
        <begin position="34"/>
        <end position="212"/>
    </location>
</feature>
<keyword evidence="5" id="KW-0347">Helicase</keyword>
<dbReference type="GO" id="GO:0050688">
    <property type="term" value="P:regulation of defense response to virus"/>
    <property type="evidence" value="ECO:0007669"/>
    <property type="project" value="UniProtKB-KW"/>
</dbReference>
<dbReference type="InterPro" id="IPR036389">
    <property type="entry name" value="RNase_III_sf"/>
</dbReference>
<feature type="domain" description="Helicase C-terminal" evidence="13">
    <location>
        <begin position="376"/>
        <end position="536"/>
    </location>
</feature>
<dbReference type="InterPro" id="IPR014001">
    <property type="entry name" value="Helicase_ATP-bd"/>
</dbReference>
<dbReference type="GO" id="GO:0005634">
    <property type="term" value="C:nucleus"/>
    <property type="evidence" value="ECO:0007669"/>
    <property type="project" value="TreeGrafter"/>
</dbReference>
<dbReference type="PROSITE" id="PS51192">
    <property type="entry name" value="HELICASE_ATP_BIND_1"/>
    <property type="match status" value="1"/>
</dbReference>
<feature type="domain" description="RNase III" evidence="11">
    <location>
        <begin position="1020"/>
        <end position="1152"/>
    </location>
</feature>
<dbReference type="GO" id="GO:0004525">
    <property type="term" value="F:ribonuclease III activity"/>
    <property type="evidence" value="ECO:0007669"/>
    <property type="project" value="InterPro"/>
</dbReference>
<accession>A0AAN6MVD9</accession>
<dbReference type="CDD" id="cd00593">
    <property type="entry name" value="RIBOc"/>
    <property type="match status" value="2"/>
</dbReference>
<evidence type="ECO:0000256" key="7">
    <source>
        <dbReference type="ARBA" id="ARBA00023118"/>
    </source>
</evidence>
<keyword evidence="6" id="KW-0067">ATP-binding</keyword>
<dbReference type="Pfam" id="PF00270">
    <property type="entry name" value="DEAD"/>
    <property type="match status" value="1"/>
</dbReference>
<evidence type="ECO:0000259" key="11">
    <source>
        <dbReference type="PROSITE" id="PS50142"/>
    </source>
</evidence>
<evidence type="ECO:0000313" key="15">
    <source>
        <dbReference type="EMBL" id="KAK3934201.1"/>
    </source>
</evidence>
<dbReference type="PROSITE" id="PS51194">
    <property type="entry name" value="HELICASE_CTER"/>
    <property type="match status" value="1"/>
</dbReference>
<reference evidence="16" key="1">
    <citation type="journal article" date="2023" name="Mol. Phylogenet. Evol.">
        <title>Genome-scale phylogeny and comparative genomics of the fungal order Sordariales.</title>
        <authorList>
            <person name="Hensen N."/>
            <person name="Bonometti L."/>
            <person name="Westerberg I."/>
            <person name="Brannstrom I.O."/>
            <person name="Guillou S."/>
            <person name="Cros-Aarteil S."/>
            <person name="Calhoun S."/>
            <person name="Haridas S."/>
            <person name="Kuo A."/>
            <person name="Mondo S."/>
            <person name="Pangilinan J."/>
            <person name="Riley R."/>
            <person name="LaButti K."/>
            <person name="Andreopoulos B."/>
            <person name="Lipzen A."/>
            <person name="Chen C."/>
            <person name="Yan M."/>
            <person name="Daum C."/>
            <person name="Ng V."/>
            <person name="Clum A."/>
            <person name="Steindorff A."/>
            <person name="Ohm R.A."/>
            <person name="Martin F."/>
            <person name="Silar P."/>
            <person name="Natvig D.O."/>
            <person name="Lalanne C."/>
            <person name="Gautier V."/>
            <person name="Ament-Velasquez S.L."/>
            <person name="Kruys A."/>
            <person name="Hutchinson M.I."/>
            <person name="Powell A.J."/>
            <person name="Barry K."/>
            <person name="Miller A.N."/>
            <person name="Grigoriev I.V."/>
            <person name="Debuchy R."/>
            <person name="Gladieux P."/>
            <person name="Hiltunen Thoren M."/>
            <person name="Johannesson H."/>
        </authorList>
    </citation>
    <scope>NUCLEOTIDE SEQUENCE [LARGE SCALE GENOMIC DNA]</scope>
    <source>
        <strain evidence="16">CBS 340.73</strain>
    </source>
</reference>
<keyword evidence="4" id="KW-0378">Hydrolase</keyword>
<dbReference type="InterPro" id="IPR005034">
    <property type="entry name" value="Dicer_dimerisation"/>
</dbReference>
<dbReference type="InterPro" id="IPR000999">
    <property type="entry name" value="RNase_III_dom"/>
</dbReference>
<gene>
    <name evidence="15" type="ORF">QBC46DRAFT_462763</name>
</gene>
<feature type="coiled-coil region" evidence="9">
    <location>
        <begin position="514"/>
        <end position="541"/>
    </location>
</feature>
<evidence type="ECO:0000256" key="6">
    <source>
        <dbReference type="ARBA" id="ARBA00022840"/>
    </source>
</evidence>
<keyword evidence="3" id="KW-0547">Nucleotide-binding</keyword>
<dbReference type="Gene3D" id="1.10.1520.10">
    <property type="entry name" value="Ribonuclease III domain"/>
    <property type="match status" value="2"/>
</dbReference>
<dbReference type="GO" id="GO:0051607">
    <property type="term" value="P:defense response to virus"/>
    <property type="evidence" value="ECO:0007669"/>
    <property type="project" value="UniProtKB-KW"/>
</dbReference>
<keyword evidence="16" id="KW-1185">Reference proteome</keyword>
<dbReference type="SMART" id="SM00535">
    <property type="entry name" value="RIBOc"/>
    <property type="match status" value="2"/>
</dbReference>
<dbReference type="GO" id="GO:0003723">
    <property type="term" value="F:RNA binding"/>
    <property type="evidence" value="ECO:0007669"/>
    <property type="project" value="UniProtKB-UniRule"/>
</dbReference>
<keyword evidence="2" id="KW-0677">Repeat</keyword>
<evidence type="ECO:0000256" key="8">
    <source>
        <dbReference type="PROSITE-ProRule" id="PRU00657"/>
    </source>
</evidence>
<evidence type="ECO:0000259" key="14">
    <source>
        <dbReference type="PROSITE" id="PS51327"/>
    </source>
</evidence>
<dbReference type="GO" id="GO:0030422">
    <property type="term" value="P:siRNA processing"/>
    <property type="evidence" value="ECO:0007669"/>
    <property type="project" value="TreeGrafter"/>
</dbReference>
<dbReference type="Pfam" id="PF00636">
    <property type="entry name" value="Ribonuclease_3"/>
    <property type="match status" value="2"/>
</dbReference>
<feature type="region of interest" description="Disordered" evidence="10">
    <location>
        <begin position="1094"/>
        <end position="1126"/>
    </location>
</feature>
<keyword evidence="7" id="KW-0051">Antiviral defense</keyword>
<dbReference type="PROSITE" id="PS50142">
    <property type="entry name" value="RNASE_3_2"/>
    <property type="match status" value="2"/>
</dbReference>
<protein>
    <submittedName>
        <fullName evidence="15">RNase3 domain-containing protein</fullName>
    </submittedName>
</protein>
<dbReference type="SMART" id="SM00487">
    <property type="entry name" value="DEXDc"/>
    <property type="match status" value="1"/>
</dbReference>
<dbReference type="GO" id="GO:0005524">
    <property type="term" value="F:ATP binding"/>
    <property type="evidence" value="ECO:0007669"/>
    <property type="project" value="UniProtKB-KW"/>
</dbReference>
<sequence length="1503" mass="168669">MATQTVVLPTGAKASDGDGTGTITLVSRAYQTEMYEESLKRNIIVAMDTGSGKTQVAILRIVYELQRMGPGKRIWFLTPTVQLCLQQCEALEQQIRSVQVRSLTSKDDVDKWRNKKLWDDVLANVGVAVATYAVLQNALSSAYVSMESIALIVFDEAHNCVGKSPGAKIMTEFYRHNKECGKPVPCILGLTASPANGSRDIDPAKVEKILDAVCKCPTLHRSSLLAHVKRPTMNLQYYDNDVCLGYTRSVLSLEAVLETLDIQRDPDILRWRSEDTEQSREKLRKALESDKTYVRVQLRSTCRRAMTMCAQMGTLAADFYIAKMRSMIADLLNASDSSVRHWDYSSKKYLADALQRVTVERGIESRLPEPGAISNKVQWLIKILGSQNSNSTRGIIFVTEKASVVVIHHILSTHPRIKQLFRIGALVGSSKYEGGRRDLGDILTTGNQSRVLREFREATSVLEEGIDVAACNLVVCFDEPSSLKAFVQRRGRARKAGSNYIMLMDAEARKSKSAEDWECLEEEMRQQYEKENRESESLRTVDKLERGGRRYRVWRTGALLDLERAKGLLQQFCASVTTKRYADKQPYYVIEEAPRRIQSALISQDPDDHYGGVDGIDESSKELPRLVRAKVVMPAYMSRELRTTWSKRPWLSEKKATKDAAFEAYMKLYRAGLVNDHLLPLLGDFDADNAGDKDGILEVHEQMNPWHRISGAWRNGANNLRAYTLELRDARGQRKGPGMLQMIIPAALLDSMPPIPIHWSSTETWEIKIDRSTKAAIVDNRDLADPDHTAKLLSLAYGHRMQIDGKRQQLAIFSILPDWITIDPAAFQKKNEGSTVMLKAGHVRYSNTFLVRDTEKRDHPFALRSLISSKSKVKSPASKASSDTASEERADDEPHAILERWPPHADLLLSPSLQESDSSDPDRSGAQIDVDKTKQNLYVLRQSRLRLDPVPMSYAEYGLLIPFIMHKVEGHLVAQRLYEKWFAEDTKAATAAGISDGAASETLHLVRSAITAPATMECEYRMLEFVGDACLKLLVTVCYFAKYPEWPEGYLTTERAKVISKARLCDAAQDRGLDKYVLMRTFSAHKWRPTYRDDIAEASRTKPPSKQNDNKKKKNSNADDDEDDTGEVREMASKTLADVLKALIGAGLQSGGHHRALTWAKRLLPELDLPSLEVGRRQLYDLAPSDDKKGADGKPLIAESSTLQSLEALAGYRFNRRALLVEAMSHSSDLSTPTSSYDRLAFLGDAIIESIVADEIYAHHDRLSHHQMDTYRAAVVNGYYLGFVALDWHTTQKKVSIQEKGSGWHSVMEAKAEEEKFPLFRFMRYHSREVSGELEELSERFTEIGPCIKQSIESGKTYPWAKLARLQANHLVADLVKSLVAAIWVDSWHLEQGTGSMRECTKVLERMGILPYLRRIISDQVHTVHPKQELQGLTGSKLKEVKYSAKKEETGEWTCAVYFEGNNIAEASGGLHEDEAQIEAAMKAVEALKKATGKLKDVAAAQG</sequence>
<evidence type="ECO:0000256" key="3">
    <source>
        <dbReference type="ARBA" id="ARBA00022741"/>
    </source>
</evidence>
<evidence type="ECO:0000256" key="2">
    <source>
        <dbReference type="ARBA" id="ARBA00022737"/>
    </source>
</evidence>
<dbReference type="Pfam" id="PF03368">
    <property type="entry name" value="Dicer_dimer"/>
    <property type="match status" value="1"/>
</dbReference>
<dbReference type="PROSITE" id="PS51327">
    <property type="entry name" value="DICER_DSRBF"/>
    <property type="match status" value="1"/>
</dbReference>
<dbReference type="SMART" id="SM00490">
    <property type="entry name" value="HELICc"/>
    <property type="match status" value="1"/>
</dbReference>
<dbReference type="Proteomes" id="UP001303473">
    <property type="component" value="Unassembled WGS sequence"/>
</dbReference>
<dbReference type="InterPro" id="IPR027417">
    <property type="entry name" value="P-loop_NTPase"/>
</dbReference>
<dbReference type="GO" id="GO:0004386">
    <property type="term" value="F:helicase activity"/>
    <property type="evidence" value="ECO:0007669"/>
    <property type="project" value="UniProtKB-KW"/>
</dbReference>
<evidence type="ECO:0000259" key="12">
    <source>
        <dbReference type="PROSITE" id="PS51192"/>
    </source>
</evidence>
<dbReference type="InterPro" id="IPR001650">
    <property type="entry name" value="Helicase_C-like"/>
</dbReference>
<feature type="domain" description="Dicer dsRNA-binding fold" evidence="14">
    <location>
        <begin position="565"/>
        <end position="688"/>
    </location>
</feature>
<dbReference type="Pfam" id="PF00271">
    <property type="entry name" value="Helicase_C"/>
    <property type="match status" value="1"/>
</dbReference>
<keyword evidence="9" id="KW-0175">Coiled coil</keyword>
<dbReference type="GO" id="GO:0005737">
    <property type="term" value="C:cytoplasm"/>
    <property type="evidence" value="ECO:0007669"/>
    <property type="project" value="TreeGrafter"/>
</dbReference>
<evidence type="ECO:0000256" key="4">
    <source>
        <dbReference type="ARBA" id="ARBA00022801"/>
    </source>
</evidence>
<dbReference type="PANTHER" id="PTHR14950:SF37">
    <property type="entry name" value="ENDORIBONUCLEASE DICER"/>
    <property type="match status" value="1"/>
</dbReference>
<comment type="caution">
    <text evidence="15">The sequence shown here is derived from an EMBL/GenBank/DDBJ whole genome shotgun (WGS) entry which is preliminary data.</text>
</comment>
<evidence type="ECO:0000313" key="16">
    <source>
        <dbReference type="Proteomes" id="UP001303473"/>
    </source>
</evidence>
<dbReference type="SUPFAM" id="SSF69065">
    <property type="entry name" value="RNase III domain-like"/>
    <property type="match status" value="2"/>
</dbReference>
<dbReference type="Gene3D" id="3.30.160.380">
    <property type="entry name" value="Dicer dimerisation domain"/>
    <property type="match status" value="1"/>
</dbReference>
<evidence type="ECO:0000259" key="13">
    <source>
        <dbReference type="PROSITE" id="PS51194"/>
    </source>
</evidence>
<dbReference type="InterPro" id="IPR038248">
    <property type="entry name" value="Dicer_dimer_sf"/>
</dbReference>
<dbReference type="Gene3D" id="3.40.50.300">
    <property type="entry name" value="P-loop containing nucleotide triphosphate hydrolases"/>
    <property type="match status" value="2"/>
</dbReference>
<evidence type="ECO:0000256" key="1">
    <source>
        <dbReference type="ARBA" id="ARBA00022721"/>
    </source>
</evidence>
<evidence type="ECO:0000256" key="10">
    <source>
        <dbReference type="SAM" id="MobiDB-lite"/>
    </source>
</evidence>
<evidence type="ECO:0000256" key="9">
    <source>
        <dbReference type="SAM" id="Coils"/>
    </source>
</evidence>